<proteinExistence type="predicted"/>
<dbReference type="Proteomes" id="UP000032247">
    <property type="component" value="Unassembled WGS sequence"/>
</dbReference>
<sequence>MVRTTETEPQMVQSFYMRQPEGFVHLTFAKKKVKYFTKTMRAE</sequence>
<organism evidence="1 2">
    <name type="scientific">Bacillus subtilis</name>
    <dbReference type="NCBI Taxonomy" id="1423"/>
    <lineage>
        <taxon>Bacteria</taxon>
        <taxon>Bacillati</taxon>
        <taxon>Bacillota</taxon>
        <taxon>Bacilli</taxon>
        <taxon>Bacillales</taxon>
        <taxon>Bacillaceae</taxon>
        <taxon>Bacillus</taxon>
    </lineage>
</organism>
<evidence type="ECO:0000313" key="2">
    <source>
        <dbReference type="Proteomes" id="UP000032247"/>
    </source>
</evidence>
<evidence type="ECO:0000313" key="1">
    <source>
        <dbReference type="EMBL" id="KIU05700.1"/>
    </source>
</evidence>
<gene>
    <name evidence="1" type="ORF">SC09_contig4orf00581</name>
</gene>
<protein>
    <submittedName>
        <fullName evidence="1">Uncharacterized protein</fullName>
    </submittedName>
</protein>
<reference evidence="1 2" key="1">
    <citation type="submission" date="2014-12" db="EMBL/GenBank/DDBJ databases">
        <title>Comparative genome analysis of Bacillus coagulans HM-08, Clostridium butyricum HM-68, Bacillus subtilis HM-66 and Bacillus licheniformis BL-09.</title>
        <authorList>
            <person name="Zhang H."/>
        </authorList>
    </citation>
    <scope>NUCLEOTIDE SEQUENCE [LARGE SCALE GENOMIC DNA]</scope>
    <source>
        <strain evidence="1 2">HM-66</strain>
    </source>
</reference>
<dbReference type="AlphaFoldDB" id="A0A0C3GXJ4"/>
<dbReference type="EMBL" id="JXBC01000013">
    <property type="protein sequence ID" value="KIU05700.1"/>
    <property type="molecule type" value="Genomic_DNA"/>
</dbReference>
<comment type="caution">
    <text evidence="1">The sequence shown here is derived from an EMBL/GenBank/DDBJ whole genome shotgun (WGS) entry which is preliminary data.</text>
</comment>
<dbReference type="PATRIC" id="fig|1423.173.peg.4246"/>
<name>A0A0C3GXJ4_BACIU</name>
<accession>A0A0C3GXJ4</accession>